<accession>T1G1R1</accession>
<dbReference type="EnsemblMetazoa" id="HelroT74437">
    <property type="protein sequence ID" value="HelroP74437"/>
    <property type="gene ID" value="HelroG74437"/>
</dbReference>
<dbReference type="PANTHER" id="PTHR23137">
    <property type="entry name" value="VESICLE TRANSPORT PROTEIN-RELATED"/>
    <property type="match status" value="1"/>
</dbReference>
<feature type="transmembrane region" description="Helical" evidence="9">
    <location>
        <begin position="115"/>
        <end position="133"/>
    </location>
</feature>
<sequence>MFSWFGRKKAGHSDSDHLQQQQNAEDLANGWFNEAQKDPCFPSMSKKQRVIGFFLCLLMGTLCISLASLYIPFLILKARKFAMLYSLGSLFIIFSFSMLWGPMNHIKHLLSPSRLPFTTAYFTTMIGTLYFSLSVQSAVMTVIFGILQVVALLWYIVSYVPGGQRGLQFFSKIFYVAASKTVNKTLLPV</sequence>
<dbReference type="GO" id="GO:0012505">
    <property type="term" value="C:endomembrane system"/>
    <property type="evidence" value="ECO:0007669"/>
    <property type="project" value="UniProtKB-ARBA"/>
</dbReference>
<reference evidence="10 12" key="2">
    <citation type="journal article" date="2013" name="Nature">
        <title>Insights into bilaterian evolution from three spiralian genomes.</title>
        <authorList>
            <person name="Simakov O."/>
            <person name="Marletaz F."/>
            <person name="Cho S.J."/>
            <person name="Edsinger-Gonzales E."/>
            <person name="Havlak P."/>
            <person name="Hellsten U."/>
            <person name="Kuo D.H."/>
            <person name="Larsson T."/>
            <person name="Lv J."/>
            <person name="Arendt D."/>
            <person name="Savage R."/>
            <person name="Osoegawa K."/>
            <person name="de Jong P."/>
            <person name="Grimwood J."/>
            <person name="Chapman J.A."/>
            <person name="Shapiro H."/>
            <person name="Aerts A."/>
            <person name="Otillar R.P."/>
            <person name="Terry A.Y."/>
            <person name="Boore J.L."/>
            <person name="Grigoriev I.V."/>
            <person name="Lindberg D.R."/>
            <person name="Seaver E.C."/>
            <person name="Weisblat D.A."/>
            <person name="Putnam N.H."/>
            <person name="Rokhsar D.S."/>
        </authorList>
    </citation>
    <scope>NUCLEOTIDE SEQUENCE</scope>
</reference>
<dbReference type="Proteomes" id="UP000015101">
    <property type="component" value="Unassembled WGS sequence"/>
</dbReference>
<reference evidence="12" key="1">
    <citation type="submission" date="2012-12" db="EMBL/GenBank/DDBJ databases">
        <authorList>
            <person name="Hellsten U."/>
            <person name="Grimwood J."/>
            <person name="Chapman J.A."/>
            <person name="Shapiro H."/>
            <person name="Aerts A."/>
            <person name="Otillar R.P."/>
            <person name="Terry A.Y."/>
            <person name="Boore J.L."/>
            <person name="Simakov O."/>
            <person name="Marletaz F."/>
            <person name="Cho S.-J."/>
            <person name="Edsinger-Gonzales E."/>
            <person name="Havlak P."/>
            <person name="Kuo D.-H."/>
            <person name="Larsson T."/>
            <person name="Lv J."/>
            <person name="Arendt D."/>
            <person name="Savage R."/>
            <person name="Osoegawa K."/>
            <person name="de Jong P."/>
            <person name="Lindberg D.R."/>
            <person name="Seaver E.C."/>
            <person name="Weisblat D.A."/>
            <person name="Putnam N.H."/>
            <person name="Grigoriev I.V."/>
            <person name="Rokhsar D.S."/>
        </authorList>
    </citation>
    <scope>NUCLEOTIDE SEQUENCE</scope>
</reference>
<evidence type="ECO:0000256" key="7">
    <source>
        <dbReference type="ARBA" id="ARBA00023136"/>
    </source>
</evidence>
<dbReference type="HOGENOM" id="CLU_099529_3_1_1"/>
<dbReference type="Pfam" id="PF04178">
    <property type="entry name" value="Got1"/>
    <property type="match status" value="1"/>
</dbReference>
<dbReference type="GO" id="GO:0016020">
    <property type="term" value="C:membrane"/>
    <property type="evidence" value="ECO:0007669"/>
    <property type="project" value="UniProtKB-SubCell"/>
</dbReference>
<organism evidence="11 12">
    <name type="scientific">Helobdella robusta</name>
    <name type="common">Californian leech</name>
    <dbReference type="NCBI Taxonomy" id="6412"/>
    <lineage>
        <taxon>Eukaryota</taxon>
        <taxon>Metazoa</taxon>
        <taxon>Spiralia</taxon>
        <taxon>Lophotrochozoa</taxon>
        <taxon>Annelida</taxon>
        <taxon>Clitellata</taxon>
        <taxon>Hirudinea</taxon>
        <taxon>Rhynchobdellida</taxon>
        <taxon>Glossiphoniidae</taxon>
        <taxon>Helobdella</taxon>
    </lineage>
</organism>
<evidence type="ECO:0000256" key="5">
    <source>
        <dbReference type="ARBA" id="ARBA00022927"/>
    </source>
</evidence>
<evidence type="ECO:0000313" key="10">
    <source>
        <dbReference type="EMBL" id="ESO09037.1"/>
    </source>
</evidence>
<dbReference type="eggNOG" id="KOG2887">
    <property type="taxonomic scope" value="Eukaryota"/>
</dbReference>
<keyword evidence="12" id="KW-1185">Reference proteome</keyword>
<dbReference type="GeneID" id="20215009"/>
<dbReference type="GO" id="GO:0015031">
    <property type="term" value="P:protein transport"/>
    <property type="evidence" value="ECO:0007669"/>
    <property type="project" value="UniProtKB-KW"/>
</dbReference>
<feature type="transmembrane region" description="Helical" evidence="9">
    <location>
        <begin position="51"/>
        <end position="76"/>
    </location>
</feature>
<evidence type="ECO:0000256" key="4">
    <source>
        <dbReference type="ARBA" id="ARBA00022692"/>
    </source>
</evidence>
<proteinExistence type="inferred from homology"/>
<dbReference type="EMBL" id="AMQM01003154">
    <property type="status" value="NOT_ANNOTATED_CDS"/>
    <property type="molecule type" value="Genomic_DNA"/>
</dbReference>
<reference evidence="11" key="3">
    <citation type="submission" date="2015-06" db="UniProtKB">
        <authorList>
            <consortium name="EnsemblMetazoa"/>
        </authorList>
    </citation>
    <scope>IDENTIFICATION</scope>
</reference>
<dbReference type="AlphaFoldDB" id="T1G1R1"/>
<evidence type="ECO:0000256" key="1">
    <source>
        <dbReference type="ARBA" id="ARBA00003566"/>
    </source>
</evidence>
<evidence type="ECO:0000256" key="8">
    <source>
        <dbReference type="ARBA" id="ARBA00025800"/>
    </source>
</evidence>
<dbReference type="OrthoDB" id="660759at2759"/>
<evidence type="ECO:0000256" key="6">
    <source>
        <dbReference type="ARBA" id="ARBA00022989"/>
    </source>
</evidence>
<protein>
    <recommendedName>
        <fullName evidence="9">Vesicle transport protein</fullName>
    </recommendedName>
</protein>
<comment type="similarity">
    <text evidence="8 9">Belongs to the SFT2 family.</text>
</comment>
<keyword evidence="7 9" id="KW-0472">Membrane</keyword>
<evidence type="ECO:0000313" key="12">
    <source>
        <dbReference type="Proteomes" id="UP000015101"/>
    </source>
</evidence>
<name>T1G1R1_HELRO</name>
<evidence type="ECO:0000256" key="3">
    <source>
        <dbReference type="ARBA" id="ARBA00022448"/>
    </source>
</evidence>
<comment type="function">
    <text evidence="1 9">May be involved in fusion of retrograde transport vesicles derived from an endocytic compartment with the Golgi complex.</text>
</comment>
<dbReference type="InterPro" id="IPR007305">
    <property type="entry name" value="Vesicle_transpt_Got1/SFT2"/>
</dbReference>
<comment type="subcellular location">
    <subcellularLocation>
        <location evidence="2 9">Membrane</location>
        <topology evidence="2 9">Multi-pass membrane protein</topology>
    </subcellularLocation>
</comment>
<dbReference type="KEGG" id="hro:HELRODRAFT_74437"/>
<dbReference type="InterPro" id="IPR011691">
    <property type="entry name" value="Vesicle_transpt_SFT2"/>
</dbReference>
<evidence type="ECO:0000256" key="2">
    <source>
        <dbReference type="ARBA" id="ARBA00004141"/>
    </source>
</evidence>
<evidence type="ECO:0000313" key="11">
    <source>
        <dbReference type="EnsemblMetazoa" id="HelroP74437"/>
    </source>
</evidence>
<dbReference type="EMBL" id="KB096023">
    <property type="protein sequence ID" value="ESO09037.1"/>
    <property type="molecule type" value="Genomic_DNA"/>
</dbReference>
<keyword evidence="6 9" id="KW-1133">Transmembrane helix</keyword>
<feature type="transmembrane region" description="Helical" evidence="9">
    <location>
        <begin position="139"/>
        <end position="157"/>
    </location>
</feature>
<keyword evidence="5 9" id="KW-0653">Protein transport</keyword>
<gene>
    <name evidence="11" type="primary">20215009</name>
    <name evidence="10" type="ORF">HELRODRAFT_74437</name>
</gene>
<keyword evidence="4 9" id="KW-0812">Transmembrane</keyword>
<dbReference type="PANTHER" id="PTHR23137:SF36">
    <property type="entry name" value="VESICLE TRANSPORT PROTEIN SFT2C"/>
    <property type="match status" value="1"/>
</dbReference>
<dbReference type="CTD" id="20215009"/>
<dbReference type="GO" id="GO:0005737">
    <property type="term" value="C:cytoplasm"/>
    <property type="evidence" value="ECO:0007669"/>
    <property type="project" value="UniProtKB-ARBA"/>
</dbReference>
<dbReference type="FunCoup" id="T1G1R1">
    <property type="interactions" value="728"/>
</dbReference>
<dbReference type="STRING" id="6412.T1G1R1"/>
<feature type="transmembrane region" description="Helical" evidence="9">
    <location>
        <begin position="82"/>
        <end position="103"/>
    </location>
</feature>
<dbReference type="OMA" id="GLMFFTR"/>
<keyword evidence="3 9" id="KW-0813">Transport</keyword>
<dbReference type="InParanoid" id="T1G1R1"/>
<dbReference type="GO" id="GO:0016192">
    <property type="term" value="P:vesicle-mediated transport"/>
    <property type="evidence" value="ECO:0007669"/>
    <property type="project" value="InterPro"/>
</dbReference>
<evidence type="ECO:0000256" key="9">
    <source>
        <dbReference type="RuleBase" id="RU363111"/>
    </source>
</evidence>
<dbReference type="RefSeq" id="XP_009013059.1">
    <property type="nucleotide sequence ID" value="XM_009014811.1"/>
</dbReference>